<keyword evidence="2" id="KW-1133">Transmembrane helix</keyword>
<name>A0A9D1VZZ7_9FIRM</name>
<evidence type="ECO:0000256" key="1">
    <source>
        <dbReference type="ARBA" id="ARBA00023125"/>
    </source>
</evidence>
<evidence type="ECO:0000259" key="3">
    <source>
        <dbReference type="PROSITE" id="PS50943"/>
    </source>
</evidence>
<dbReference type="PANTHER" id="PTHR46558">
    <property type="entry name" value="TRACRIPTIONAL REGULATORY PROTEIN-RELATED-RELATED"/>
    <property type="match status" value="1"/>
</dbReference>
<dbReference type="PROSITE" id="PS50943">
    <property type="entry name" value="HTH_CROC1"/>
    <property type="match status" value="1"/>
</dbReference>
<feature type="transmembrane region" description="Helical" evidence="2">
    <location>
        <begin position="241"/>
        <end position="264"/>
    </location>
</feature>
<dbReference type="InterPro" id="IPR001387">
    <property type="entry name" value="Cro/C1-type_HTH"/>
</dbReference>
<keyword evidence="2" id="KW-0812">Transmembrane</keyword>
<accession>A0A9D1VZZ7</accession>
<proteinExistence type="predicted"/>
<dbReference type="Proteomes" id="UP000886847">
    <property type="component" value="Unassembled WGS sequence"/>
</dbReference>
<dbReference type="GO" id="GO:0003677">
    <property type="term" value="F:DNA binding"/>
    <property type="evidence" value="ECO:0007669"/>
    <property type="project" value="UniProtKB-KW"/>
</dbReference>
<dbReference type="SUPFAM" id="SSF47413">
    <property type="entry name" value="lambda repressor-like DNA-binding domains"/>
    <property type="match status" value="1"/>
</dbReference>
<feature type="transmembrane region" description="Helical" evidence="2">
    <location>
        <begin position="276"/>
        <end position="294"/>
    </location>
</feature>
<dbReference type="CDD" id="cd00093">
    <property type="entry name" value="HTH_XRE"/>
    <property type="match status" value="1"/>
</dbReference>
<gene>
    <name evidence="4" type="ORF">H9851_00735</name>
</gene>
<dbReference type="EMBL" id="DXEW01000004">
    <property type="protein sequence ID" value="HIX49797.1"/>
    <property type="molecule type" value="Genomic_DNA"/>
</dbReference>
<feature type="transmembrane region" description="Helical" evidence="2">
    <location>
        <begin position="212"/>
        <end position="235"/>
    </location>
</feature>
<evidence type="ECO:0000313" key="4">
    <source>
        <dbReference type="EMBL" id="HIX49797.1"/>
    </source>
</evidence>
<evidence type="ECO:0000313" key="5">
    <source>
        <dbReference type="Proteomes" id="UP000886847"/>
    </source>
</evidence>
<reference evidence="4" key="2">
    <citation type="submission" date="2021-04" db="EMBL/GenBank/DDBJ databases">
        <authorList>
            <person name="Gilroy R."/>
        </authorList>
    </citation>
    <scope>NUCLEOTIDE SEQUENCE</scope>
    <source>
        <strain evidence="4">2189</strain>
    </source>
</reference>
<dbReference type="PANTHER" id="PTHR46558:SF13">
    <property type="entry name" value="HTH-TYPE TRANSCRIPTIONAL REGULATOR IMMR"/>
    <property type="match status" value="1"/>
</dbReference>
<feature type="transmembrane region" description="Helical" evidence="2">
    <location>
        <begin position="159"/>
        <end position="176"/>
    </location>
</feature>
<evidence type="ECO:0000256" key="2">
    <source>
        <dbReference type="SAM" id="Phobius"/>
    </source>
</evidence>
<dbReference type="Pfam" id="PF01381">
    <property type="entry name" value="HTH_3"/>
    <property type="match status" value="1"/>
</dbReference>
<dbReference type="SMART" id="SM00530">
    <property type="entry name" value="HTH_XRE"/>
    <property type="match status" value="1"/>
</dbReference>
<feature type="domain" description="HTH cro/C1-type" evidence="3">
    <location>
        <begin position="19"/>
        <end position="73"/>
    </location>
</feature>
<dbReference type="Gene3D" id="1.10.260.40">
    <property type="entry name" value="lambda repressor-like DNA-binding domains"/>
    <property type="match status" value="1"/>
</dbReference>
<keyword evidence="2" id="KW-0472">Membrane</keyword>
<sequence>MENAEVFMENMENNVGKNIAALRRARGLTQAELAGQLHFTYQAVSNWERGVSVPDADTLLRLSAFFGVSADALLRGQVKPPAPARSARRGFRFSPKAARAGVSAESEARIEDAVSAAPLPACADAAAEGGARAKRAAGSASSLAFTGPVGAVGALRGALIAYTACIAVSAIVSLFGNETAVILLYIPALLIALLSGAAAVVLFFFAKVPASAAAVILFAAGLIGSEGCALATLFLSEEGTAYFAVSCCGGALALLSLYAAPFAFARKEEEEGVVKTYFFLISVRAVCLVLTLLLPGSGLAVLLSFVDTGMELAALWCLFAATEDRQYGQRYPLFKKKGRGRAET</sequence>
<keyword evidence="1" id="KW-0238">DNA-binding</keyword>
<comment type="caution">
    <text evidence="4">The sequence shown here is derived from an EMBL/GenBank/DDBJ whole genome shotgun (WGS) entry which is preliminary data.</text>
</comment>
<protein>
    <submittedName>
        <fullName evidence="4">Helix-turn-helix domain-containing protein</fullName>
    </submittedName>
</protein>
<dbReference type="AlphaFoldDB" id="A0A9D1VZZ7"/>
<feature type="transmembrane region" description="Helical" evidence="2">
    <location>
        <begin position="182"/>
        <end position="205"/>
    </location>
</feature>
<dbReference type="InterPro" id="IPR010982">
    <property type="entry name" value="Lambda_DNA-bd_dom_sf"/>
</dbReference>
<reference evidence="4" key="1">
    <citation type="journal article" date="2021" name="PeerJ">
        <title>Extensive microbial diversity within the chicken gut microbiome revealed by metagenomics and culture.</title>
        <authorList>
            <person name="Gilroy R."/>
            <person name="Ravi A."/>
            <person name="Getino M."/>
            <person name="Pursley I."/>
            <person name="Horton D.L."/>
            <person name="Alikhan N.F."/>
            <person name="Baker D."/>
            <person name="Gharbi K."/>
            <person name="Hall N."/>
            <person name="Watson M."/>
            <person name="Adriaenssens E.M."/>
            <person name="Foster-Nyarko E."/>
            <person name="Jarju S."/>
            <person name="Secka A."/>
            <person name="Antonio M."/>
            <person name="Oren A."/>
            <person name="Chaudhuri R.R."/>
            <person name="La Ragione R."/>
            <person name="Hildebrand F."/>
            <person name="Pallen M.J."/>
        </authorList>
    </citation>
    <scope>NUCLEOTIDE SEQUENCE</scope>
    <source>
        <strain evidence="4">2189</strain>
    </source>
</reference>
<organism evidence="4 5">
    <name type="scientific">Candidatus Borkfalkia faecavium</name>
    <dbReference type="NCBI Taxonomy" id="2838508"/>
    <lineage>
        <taxon>Bacteria</taxon>
        <taxon>Bacillati</taxon>
        <taxon>Bacillota</taxon>
        <taxon>Clostridia</taxon>
        <taxon>Christensenellales</taxon>
        <taxon>Christensenellaceae</taxon>
        <taxon>Candidatus Borkfalkia</taxon>
    </lineage>
</organism>